<dbReference type="EMBL" id="LAZR01004549">
    <property type="protein sequence ID" value="KKN07615.1"/>
    <property type="molecule type" value="Genomic_DNA"/>
</dbReference>
<organism evidence="1">
    <name type="scientific">marine sediment metagenome</name>
    <dbReference type="NCBI Taxonomy" id="412755"/>
    <lineage>
        <taxon>unclassified sequences</taxon>
        <taxon>metagenomes</taxon>
        <taxon>ecological metagenomes</taxon>
    </lineage>
</organism>
<protein>
    <submittedName>
        <fullName evidence="1">Uncharacterized protein</fullName>
    </submittedName>
</protein>
<sequence>MKKGWFKISRSKDLCVVKLGKRYCRNPGDLIYYSKLICNAHYGLHCDGKIDLKQALSIVPKIALNRGPSTAHKTVGVGVCLMKKDSNEVQKQLIY</sequence>
<dbReference type="AlphaFoldDB" id="A0A0F9MJV9"/>
<evidence type="ECO:0000313" key="1">
    <source>
        <dbReference type="EMBL" id="KKN07615.1"/>
    </source>
</evidence>
<comment type="caution">
    <text evidence="1">The sequence shown here is derived from an EMBL/GenBank/DDBJ whole genome shotgun (WGS) entry which is preliminary data.</text>
</comment>
<gene>
    <name evidence="1" type="ORF">LCGC14_1065220</name>
</gene>
<reference evidence="1" key="1">
    <citation type="journal article" date="2015" name="Nature">
        <title>Complex archaea that bridge the gap between prokaryotes and eukaryotes.</title>
        <authorList>
            <person name="Spang A."/>
            <person name="Saw J.H."/>
            <person name="Jorgensen S.L."/>
            <person name="Zaremba-Niedzwiedzka K."/>
            <person name="Martijn J."/>
            <person name="Lind A.E."/>
            <person name="van Eijk R."/>
            <person name="Schleper C."/>
            <person name="Guy L."/>
            <person name="Ettema T.J."/>
        </authorList>
    </citation>
    <scope>NUCLEOTIDE SEQUENCE</scope>
</reference>
<accession>A0A0F9MJV9</accession>
<proteinExistence type="predicted"/>
<name>A0A0F9MJV9_9ZZZZ</name>